<feature type="transmembrane region" description="Helical" evidence="8">
    <location>
        <begin position="41"/>
        <end position="60"/>
    </location>
</feature>
<evidence type="ECO:0000256" key="6">
    <source>
        <dbReference type="ARBA" id="ARBA00023136"/>
    </source>
</evidence>
<keyword evidence="6 8" id="KW-0472">Membrane</keyword>
<feature type="region of interest" description="Disordered" evidence="7">
    <location>
        <begin position="1"/>
        <end position="27"/>
    </location>
</feature>
<evidence type="ECO:0000313" key="9">
    <source>
        <dbReference type="EMBL" id="KMO67314.1"/>
    </source>
</evidence>
<sequence>MPAMTFGDDGSPPDMTHELTRPSITETAPTPVDRTVAVGLLILRLGIGAAVLQAGLIKAFDFSTTVGFMTEAGWRLPTLAALMVTGAETLGAVALLLGVLTPLGACAVLSSMLCAWAVNVSAAAFWSEPFNVPFLLGLGAAALLFTGPGRYAIDARLTDRLRWSPRVKVALLVVAVVAAVVTWVALYGVNPIHLTTPPGADPTQR</sequence>
<dbReference type="InterPro" id="IPR032808">
    <property type="entry name" value="DoxX"/>
</dbReference>
<dbReference type="AlphaFoldDB" id="A0A0J6VAR5"/>
<organism evidence="9 10">
    <name type="scientific">Mycolicibacterium chlorophenolicum</name>
    <dbReference type="NCBI Taxonomy" id="37916"/>
    <lineage>
        <taxon>Bacteria</taxon>
        <taxon>Bacillati</taxon>
        <taxon>Actinomycetota</taxon>
        <taxon>Actinomycetes</taxon>
        <taxon>Mycobacteriales</taxon>
        <taxon>Mycobacteriaceae</taxon>
        <taxon>Mycolicibacterium</taxon>
    </lineage>
</organism>
<keyword evidence="3" id="KW-1003">Cell membrane</keyword>
<gene>
    <name evidence="9" type="ORF">MCHLDSM_06563</name>
</gene>
<evidence type="ECO:0000256" key="5">
    <source>
        <dbReference type="ARBA" id="ARBA00022989"/>
    </source>
</evidence>
<comment type="subcellular location">
    <subcellularLocation>
        <location evidence="1">Cell membrane</location>
        <topology evidence="1">Multi-pass membrane protein</topology>
    </subcellularLocation>
</comment>
<name>A0A0J6VAR5_9MYCO</name>
<keyword evidence="4 8" id="KW-0812">Transmembrane</keyword>
<evidence type="ECO:0000256" key="3">
    <source>
        <dbReference type="ARBA" id="ARBA00022475"/>
    </source>
</evidence>
<evidence type="ECO:0000256" key="4">
    <source>
        <dbReference type="ARBA" id="ARBA00022692"/>
    </source>
</evidence>
<comment type="similarity">
    <text evidence="2">Belongs to the DoxX family.</text>
</comment>
<dbReference type="PANTHER" id="PTHR33452">
    <property type="entry name" value="OXIDOREDUCTASE CATD-RELATED"/>
    <property type="match status" value="1"/>
</dbReference>
<dbReference type="InterPro" id="IPR051907">
    <property type="entry name" value="DoxX-like_oxidoreductase"/>
</dbReference>
<dbReference type="Pfam" id="PF07681">
    <property type="entry name" value="DoxX"/>
    <property type="match status" value="1"/>
</dbReference>
<proteinExistence type="inferred from homology"/>
<accession>A0A0J6VAR5</accession>
<comment type="caution">
    <text evidence="9">The sequence shown here is derived from an EMBL/GenBank/DDBJ whole genome shotgun (WGS) entry which is preliminary data.</text>
</comment>
<dbReference type="PANTHER" id="PTHR33452:SF1">
    <property type="entry name" value="INNER MEMBRANE PROTEIN YPHA-RELATED"/>
    <property type="match status" value="1"/>
</dbReference>
<feature type="transmembrane region" description="Helical" evidence="8">
    <location>
        <begin position="80"/>
        <end position="100"/>
    </location>
</feature>
<keyword evidence="5 8" id="KW-1133">Transmembrane helix</keyword>
<evidence type="ECO:0000256" key="8">
    <source>
        <dbReference type="SAM" id="Phobius"/>
    </source>
</evidence>
<feature type="transmembrane region" description="Helical" evidence="8">
    <location>
        <begin position="107"/>
        <end position="126"/>
    </location>
</feature>
<feature type="transmembrane region" description="Helical" evidence="8">
    <location>
        <begin position="169"/>
        <end position="189"/>
    </location>
</feature>
<evidence type="ECO:0000256" key="2">
    <source>
        <dbReference type="ARBA" id="ARBA00006679"/>
    </source>
</evidence>
<evidence type="ECO:0000256" key="1">
    <source>
        <dbReference type="ARBA" id="ARBA00004651"/>
    </source>
</evidence>
<evidence type="ECO:0000256" key="7">
    <source>
        <dbReference type="SAM" id="MobiDB-lite"/>
    </source>
</evidence>
<dbReference type="EMBL" id="JYNL01000069">
    <property type="protein sequence ID" value="KMO67314.1"/>
    <property type="molecule type" value="Genomic_DNA"/>
</dbReference>
<dbReference type="STRING" id="37916.MCHLDSM_06563"/>
<dbReference type="GO" id="GO:0005886">
    <property type="term" value="C:plasma membrane"/>
    <property type="evidence" value="ECO:0007669"/>
    <property type="project" value="UniProtKB-SubCell"/>
</dbReference>
<evidence type="ECO:0000313" key="10">
    <source>
        <dbReference type="Proteomes" id="UP000036513"/>
    </source>
</evidence>
<protein>
    <submittedName>
        <fullName evidence="9">DoxX</fullName>
    </submittedName>
</protein>
<feature type="transmembrane region" description="Helical" evidence="8">
    <location>
        <begin position="132"/>
        <end position="153"/>
    </location>
</feature>
<dbReference type="Proteomes" id="UP000036513">
    <property type="component" value="Unassembled WGS sequence"/>
</dbReference>
<keyword evidence="10" id="KW-1185">Reference proteome</keyword>
<reference evidence="9 10" key="1">
    <citation type="journal article" date="2015" name="Genome Biol. Evol.">
        <title>Characterization of Three Mycobacterium spp. with Potential Use in Bioremediation by Genome Sequencing and Comparative Genomics.</title>
        <authorList>
            <person name="Das S."/>
            <person name="Pettersson B.M."/>
            <person name="Behra P.R."/>
            <person name="Ramesh M."/>
            <person name="Dasgupta S."/>
            <person name="Bhattacharya A."/>
            <person name="Kirsebom L.A."/>
        </authorList>
    </citation>
    <scope>NUCLEOTIDE SEQUENCE [LARGE SCALE GENOMIC DNA]</scope>
    <source>
        <strain evidence="9 10">DSM 43826</strain>
    </source>
</reference>
<dbReference type="PATRIC" id="fig|37916.4.peg.6581"/>